<dbReference type="Gene3D" id="1.10.10.10">
    <property type="entry name" value="Winged helix-like DNA-binding domain superfamily/Winged helix DNA-binding domain"/>
    <property type="match status" value="1"/>
</dbReference>
<dbReference type="InterPro" id="IPR002577">
    <property type="entry name" value="HTH_HxlR"/>
</dbReference>
<keyword evidence="1" id="KW-0805">Transcription regulation</keyword>
<dbReference type="SUPFAM" id="SSF46785">
    <property type="entry name" value="Winged helix' DNA-binding domain"/>
    <property type="match status" value="1"/>
</dbReference>
<keyword evidence="6" id="KW-1185">Reference proteome</keyword>
<dbReference type="InterPro" id="IPR036388">
    <property type="entry name" value="WH-like_DNA-bd_sf"/>
</dbReference>
<dbReference type="Proteomes" id="UP000010866">
    <property type="component" value="Chromosome"/>
</dbReference>
<keyword evidence="3" id="KW-0804">Transcription</keyword>
<protein>
    <submittedName>
        <fullName evidence="5">Putative transcriptional regulator</fullName>
    </submittedName>
</protein>
<organism evidence="5 6">
    <name type="scientific">Methanomethylovorans hollandica (strain DSM 15978 / NBRC 107637 / DMS1)</name>
    <dbReference type="NCBI Taxonomy" id="867904"/>
    <lineage>
        <taxon>Archaea</taxon>
        <taxon>Methanobacteriati</taxon>
        <taxon>Methanobacteriota</taxon>
        <taxon>Stenosarchaea group</taxon>
        <taxon>Methanomicrobia</taxon>
        <taxon>Methanosarcinales</taxon>
        <taxon>Methanosarcinaceae</taxon>
        <taxon>Methanomethylovorans</taxon>
    </lineage>
</organism>
<accession>L0KZJ5</accession>
<evidence type="ECO:0000313" key="6">
    <source>
        <dbReference type="Proteomes" id="UP000010866"/>
    </source>
</evidence>
<dbReference type="STRING" id="867904.Metho_1940"/>
<gene>
    <name evidence="5" type="ordered locus">Metho_1940</name>
</gene>
<proteinExistence type="predicted"/>
<evidence type="ECO:0000259" key="4">
    <source>
        <dbReference type="PROSITE" id="PS51118"/>
    </source>
</evidence>
<keyword evidence="2" id="KW-0238">DNA-binding</keyword>
<evidence type="ECO:0000256" key="2">
    <source>
        <dbReference type="ARBA" id="ARBA00023125"/>
    </source>
</evidence>
<dbReference type="InterPro" id="IPR011991">
    <property type="entry name" value="ArsR-like_HTH"/>
</dbReference>
<dbReference type="PROSITE" id="PS51118">
    <property type="entry name" value="HTH_HXLR"/>
    <property type="match status" value="1"/>
</dbReference>
<name>L0KZJ5_METHD</name>
<dbReference type="PANTHER" id="PTHR33204">
    <property type="entry name" value="TRANSCRIPTIONAL REGULATOR, MARR FAMILY"/>
    <property type="match status" value="1"/>
</dbReference>
<evidence type="ECO:0000256" key="3">
    <source>
        <dbReference type="ARBA" id="ARBA00023163"/>
    </source>
</evidence>
<dbReference type="AlphaFoldDB" id="L0KZJ5"/>
<sequence>MDTMKDCTVYKTVDIIGKKWSLYILFELHKGEKGEKGFNELKRKLKDITPKTLSARLKELEEEGLIQKVIDDSVLPVRCEYSLTTSGEDFISIIRDIKAWGLKWKFSNEVCESSVCRLCDL</sequence>
<feature type="domain" description="HTH hxlR-type" evidence="4">
    <location>
        <begin position="7"/>
        <end position="109"/>
    </location>
</feature>
<dbReference type="HOGENOM" id="CLU_111585_5_3_2"/>
<dbReference type="EMBL" id="CP003362">
    <property type="protein sequence ID" value="AGB50115.1"/>
    <property type="molecule type" value="Genomic_DNA"/>
</dbReference>
<evidence type="ECO:0000256" key="1">
    <source>
        <dbReference type="ARBA" id="ARBA00023015"/>
    </source>
</evidence>
<evidence type="ECO:0000313" key="5">
    <source>
        <dbReference type="EMBL" id="AGB50115.1"/>
    </source>
</evidence>
<dbReference type="GO" id="GO:0003677">
    <property type="term" value="F:DNA binding"/>
    <property type="evidence" value="ECO:0007669"/>
    <property type="project" value="UniProtKB-KW"/>
</dbReference>
<dbReference type="InterPro" id="IPR036390">
    <property type="entry name" value="WH_DNA-bd_sf"/>
</dbReference>
<reference evidence="6" key="1">
    <citation type="submission" date="2012-02" db="EMBL/GenBank/DDBJ databases">
        <title>Complete sequence of chromosome of Methanomethylovorans hollandica DSM 15978.</title>
        <authorList>
            <person name="Lucas S."/>
            <person name="Copeland A."/>
            <person name="Lapidus A."/>
            <person name="Glavina del Rio T."/>
            <person name="Dalin E."/>
            <person name="Tice H."/>
            <person name="Bruce D."/>
            <person name="Goodwin L."/>
            <person name="Pitluck S."/>
            <person name="Peters L."/>
            <person name="Mikhailova N."/>
            <person name="Held B."/>
            <person name="Kyrpides N."/>
            <person name="Mavromatis K."/>
            <person name="Ivanova N."/>
            <person name="Brettin T."/>
            <person name="Detter J.C."/>
            <person name="Han C."/>
            <person name="Larimer F."/>
            <person name="Land M."/>
            <person name="Hauser L."/>
            <person name="Markowitz V."/>
            <person name="Cheng J.-F."/>
            <person name="Hugenholtz P."/>
            <person name="Woyke T."/>
            <person name="Wu D."/>
            <person name="Spring S."/>
            <person name="Schroeder M."/>
            <person name="Brambilla E."/>
            <person name="Klenk H.-P."/>
            <person name="Eisen J.A."/>
        </authorList>
    </citation>
    <scope>NUCLEOTIDE SEQUENCE [LARGE SCALE GENOMIC DNA]</scope>
    <source>
        <strain evidence="6">DSM 15978 / NBRC 107637 / DMS1</strain>
    </source>
</reference>
<dbReference type="CDD" id="cd00090">
    <property type="entry name" value="HTH_ARSR"/>
    <property type="match status" value="1"/>
</dbReference>
<dbReference type="KEGG" id="mhz:Metho_1940"/>
<dbReference type="PANTHER" id="PTHR33204:SF18">
    <property type="entry name" value="TRANSCRIPTIONAL REGULATORY PROTEIN"/>
    <property type="match status" value="1"/>
</dbReference>
<dbReference type="Pfam" id="PF01638">
    <property type="entry name" value="HxlR"/>
    <property type="match status" value="1"/>
</dbReference>